<feature type="region of interest" description="Disordered" evidence="10">
    <location>
        <begin position="1"/>
        <end position="91"/>
    </location>
</feature>
<keyword evidence="5" id="KW-0732">Signal</keyword>
<accession>A0A482XC93</accession>
<keyword evidence="7" id="KW-0653">Protein transport</keyword>
<feature type="compositionally biased region" description="Basic and acidic residues" evidence="10">
    <location>
        <begin position="80"/>
        <end position="91"/>
    </location>
</feature>
<dbReference type="PANTHER" id="PTHR19316">
    <property type="entry name" value="PROTEIN FOLDING REGULATOR"/>
    <property type="match status" value="1"/>
</dbReference>
<evidence type="ECO:0000313" key="12">
    <source>
        <dbReference type="Proteomes" id="UP000291343"/>
    </source>
</evidence>
<evidence type="ECO:0000256" key="3">
    <source>
        <dbReference type="ARBA" id="ARBA00015352"/>
    </source>
</evidence>
<gene>
    <name evidence="11" type="ORF">LSTR_LSTR001568</name>
</gene>
<keyword evidence="12" id="KW-1185">Reference proteome</keyword>
<keyword evidence="9" id="KW-0325">Glycoprotein</keyword>
<feature type="compositionally biased region" description="Polar residues" evidence="10">
    <location>
        <begin position="1"/>
        <end position="12"/>
    </location>
</feature>
<feature type="compositionally biased region" description="Basic and acidic residues" evidence="10">
    <location>
        <begin position="13"/>
        <end position="31"/>
    </location>
</feature>
<evidence type="ECO:0000256" key="6">
    <source>
        <dbReference type="ARBA" id="ARBA00022824"/>
    </source>
</evidence>
<dbReference type="EMBL" id="QKKF02012754">
    <property type="protein sequence ID" value="RZF43307.1"/>
    <property type="molecule type" value="Genomic_DNA"/>
</dbReference>
<dbReference type="SMR" id="A0A482XC93"/>
<dbReference type="PANTHER" id="PTHR19316:SF35">
    <property type="entry name" value="NUCLEOTIDE EXCHANGE FACTOR SIL1"/>
    <property type="match status" value="1"/>
</dbReference>
<name>A0A482XC93_LAOST</name>
<evidence type="ECO:0000256" key="1">
    <source>
        <dbReference type="ARBA" id="ARBA00004319"/>
    </source>
</evidence>
<evidence type="ECO:0000256" key="7">
    <source>
        <dbReference type="ARBA" id="ARBA00022927"/>
    </source>
</evidence>
<evidence type="ECO:0000256" key="4">
    <source>
        <dbReference type="ARBA" id="ARBA00022448"/>
    </source>
</evidence>
<keyword evidence="6" id="KW-0256">Endoplasmic reticulum</keyword>
<sequence length="449" mass="50012">MEIFLTTVTSSDGKPEENEQEEWRTLRKDESVPVGSHVRIDLTTGHRAINNANRNTHKPKTSLVPVESGTDPTGGGSESDSNRRSQNEGVDDIRQRLNKIHGDDPKSANDMAVRTDIEVMNRIVEKYLELTKTTSPLSEDDEEQQVVMLKSLEYLVHQIDNAYEFVKNDGLKSVVLPSLNSTQAKVRSTSARLLGSATQSNIGAQIAALEAGAVGTLLRLIALDADLSVRTSSLFALSCLVRRFPVAQKKLVDEGGLTVLKNFYNSEAGDKLNIRVKIITFIQDLIVEKQDAEKTLLSLSKDDSRNTSSASFDEAKERLRQYNLLGLEVKLQEQQWCRQLSTLLVQQLSQHLDKILATIKTHQVNSEAGVDHDVVEKALSALIASSSLCLNDLENDTELRTVLKILYNYYSELARTDPGDDDYFATVVIPLVEEVSNKLNMKIHQHDEL</sequence>
<dbReference type="InterPro" id="IPR011989">
    <property type="entry name" value="ARM-like"/>
</dbReference>
<dbReference type="OrthoDB" id="448649at2759"/>
<dbReference type="STRING" id="195883.A0A482XC93"/>
<dbReference type="GO" id="GO:0000774">
    <property type="term" value="F:adenyl-nucleotide exchange factor activity"/>
    <property type="evidence" value="ECO:0007669"/>
    <property type="project" value="TreeGrafter"/>
</dbReference>
<protein>
    <recommendedName>
        <fullName evidence="3">Nucleotide exchange factor SIL1</fullName>
    </recommendedName>
</protein>
<evidence type="ECO:0000313" key="11">
    <source>
        <dbReference type="EMBL" id="RZF43307.1"/>
    </source>
</evidence>
<evidence type="ECO:0000256" key="5">
    <source>
        <dbReference type="ARBA" id="ARBA00022729"/>
    </source>
</evidence>
<dbReference type="InterPro" id="IPR050693">
    <property type="entry name" value="Hsp70_NEF-Inhibitors"/>
</dbReference>
<dbReference type="InterPro" id="IPR016024">
    <property type="entry name" value="ARM-type_fold"/>
</dbReference>
<dbReference type="Proteomes" id="UP000291343">
    <property type="component" value="Unassembled WGS sequence"/>
</dbReference>
<dbReference type="SUPFAM" id="SSF48371">
    <property type="entry name" value="ARM repeat"/>
    <property type="match status" value="1"/>
</dbReference>
<dbReference type="GO" id="GO:0005788">
    <property type="term" value="C:endoplasmic reticulum lumen"/>
    <property type="evidence" value="ECO:0007669"/>
    <property type="project" value="UniProtKB-SubCell"/>
</dbReference>
<dbReference type="Gene3D" id="1.25.10.10">
    <property type="entry name" value="Leucine-rich Repeat Variant"/>
    <property type="match status" value="1"/>
</dbReference>
<dbReference type="FunCoup" id="A0A482XC93">
    <property type="interactions" value="693"/>
</dbReference>
<comment type="similarity">
    <text evidence="2">Belongs to the SIL1 family.</text>
</comment>
<dbReference type="GO" id="GO:0015031">
    <property type="term" value="P:protein transport"/>
    <property type="evidence" value="ECO:0007669"/>
    <property type="project" value="UniProtKB-KW"/>
</dbReference>
<reference evidence="11 12" key="1">
    <citation type="journal article" date="2017" name="Gigascience">
        <title>Genome sequence of the small brown planthopper, Laodelphax striatellus.</title>
        <authorList>
            <person name="Zhu J."/>
            <person name="Jiang F."/>
            <person name="Wang X."/>
            <person name="Yang P."/>
            <person name="Bao Y."/>
            <person name="Zhao W."/>
            <person name="Wang W."/>
            <person name="Lu H."/>
            <person name="Wang Q."/>
            <person name="Cui N."/>
            <person name="Li J."/>
            <person name="Chen X."/>
            <person name="Luo L."/>
            <person name="Yu J."/>
            <person name="Kang L."/>
            <person name="Cui F."/>
        </authorList>
    </citation>
    <scope>NUCLEOTIDE SEQUENCE [LARGE SCALE GENOMIC DNA]</scope>
    <source>
        <strain evidence="11">Lst14</strain>
    </source>
</reference>
<dbReference type="AlphaFoldDB" id="A0A482XC93"/>
<evidence type="ECO:0000256" key="9">
    <source>
        <dbReference type="ARBA" id="ARBA00023180"/>
    </source>
</evidence>
<keyword evidence="8" id="KW-0811">Translocation</keyword>
<evidence type="ECO:0000256" key="10">
    <source>
        <dbReference type="SAM" id="MobiDB-lite"/>
    </source>
</evidence>
<evidence type="ECO:0000256" key="2">
    <source>
        <dbReference type="ARBA" id="ARBA00010588"/>
    </source>
</evidence>
<dbReference type="InParanoid" id="A0A482XC93"/>
<evidence type="ECO:0000256" key="8">
    <source>
        <dbReference type="ARBA" id="ARBA00023010"/>
    </source>
</evidence>
<comment type="subcellular location">
    <subcellularLocation>
        <location evidence="1">Endoplasmic reticulum lumen</location>
    </subcellularLocation>
</comment>
<comment type="caution">
    <text evidence="11">The sequence shown here is derived from an EMBL/GenBank/DDBJ whole genome shotgun (WGS) entry which is preliminary data.</text>
</comment>
<proteinExistence type="inferred from homology"/>
<keyword evidence="4" id="KW-0813">Transport</keyword>
<organism evidence="11 12">
    <name type="scientific">Laodelphax striatellus</name>
    <name type="common">Small brown planthopper</name>
    <name type="synonym">Delphax striatella</name>
    <dbReference type="NCBI Taxonomy" id="195883"/>
    <lineage>
        <taxon>Eukaryota</taxon>
        <taxon>Metazoa</taxon>
        <taxon>Ecdysozoa</taxon>
        <taxon>Arthropoda</taxon>
        <taxon>Hexapoda</taxon>
        <taxon>Insecta</taxon>
        <taxon>Pterygota</taxon>
        <taxon>Neoptera</taxon>
        <taxon>Paraneoptera</taxon>
        <taxon>Hemiptera</taxon>
        <taxon>Auchenorrhyncha</taxon>
        <taxon>Fulgoroidea</taxon>
        <taxon>Delphacidae</taxon>
        <taxon>Criomorphinae</taxon>
        <taxon>Laodelphax</taxon>
    </lineage>
</organism>